<keyword evidence="2" id="KW-1185">Reference proteome</keyword>
<reference evidence="1 2" key="1">
    <citation type="journal article" date="2018" name="Front. Plant Sci.">
        <title>Red Clover (Trifolium pratense) and Zigzag Clover (T. medium) - A Picture of Genomic Similarities and Differences.</title>
        <authorList>
            <person name="Dluhosova J."/>
            <person name="Istvanek J."/>
            <person name="Nedelnik J."/>
            <person name="Repkova J."/>
        </authorList>
    </citation>
    <scope>NUCLEOTIDE SEQUENCE [LARGE SCALE GENOMIC DNA]</scope>
    <source>
        <strain evidence="2">cv. 10/8</strain>
        <tissue evidence="1">Leaf</tissue>
    </source>
</reference>
<comment type="caution">
    <text evidence="1">The sequence shown here is derived from an EMBL/GenBank/DDBJ whole genome shotgun (WGS) entry which is preliminary data.</text>
</comment>
<dbReference type="AlphaFoldDB" id="A0A392WCD9"/>
<dbReference type="EMBL" id="LXQA011444932">
    <property type="protein sequence ID" value="MCI97483.1"/>
    <property type="molecule type" value="Genomic_DNA"/>
</dbReference>
<sequence>MFDSTEDYASPFDGDGHGT</sequence>
<accession>A0A392WCD9</accession>
<name>A0A392WCD9_9FABA</name>
<proteinExistence type="predicted"/>
<organism evidence="1 2">
    <name type="scientific">Trifolium medium</name>
    <dbReference type="NCBI Taxonomy" id="97028"/>
    <lineage>
        <taxon>Eukaryota</taxon>
        <taxon>Viridiplantae</taxon>
        <taxon>Streptophyta</taxon>
        <taxon>Embryophyta</taxon>
        <taxon>Tracheophyta</taxon>
        <taxon>Spermatophyta</taxon>
        <taxon>Magnoliopsida</taxon>
        <taxon>eudicotyledons</taxon>
        <taxon>Gunneridae</taxon>
        <taxon>Pentapetalae</taxon>
        <taxon>rosids</taxon>
        <taxon>fabids</taxon>
        <taxon>Fabales</taxon>
        <taxon>Fabaceae</taxon>
        <taxon>Papilionoideae</taxon>
        <taxon>50 kb inversion clade</taxon>
        <taxon>NPAAA clade</taxon>
        <taxon>Hologalegina</taxon>
        <taxon>IRL clade</taxon>
        <taxon>Trifolieae</taxon>
        <taxon>Trifolium</taxon>
    </lineage>
</organism>
<evidence type="ECO:0000313" key="2">
    <source>
        <dbReference type="Proteomes" id="UP000265520"/>
    </source>
</evidence>
<feature type="non-terminal residue" evidence="1">
    <location>
        <position position="19"/>
    </location>
</feature>
<evidence type="ECO:0000313" key="1">
    <source>
        <dbReference type="EMBL" id="MCI97483.1"/>
    </source>
</evidence>
<dbReference type="Proteomes" id="UP000265520">
    <property type="component" value="Unassembled WGS sequence"/>
</dbReference>
<protein>
    <submittedName>
        <fullName evidence="1">Uncharacterized protein</fullName>
    </submittedName>
</protein>